<sequence length="71" mass="7337">MSFAPSLAFAFEIRAQIAPTLHVGHGDGERTEFTPIVGGTVTRPRLSGTVLPEGATGTAPAARCATWTRAG</sequence>
<dbReference type="STRING" id="46177.SAMN05660976_07420"/>
<dbReference type="AlphaFoldDB" id="A0A1H8G1U0"/>
<dbReference type="EMBL" id="FOBF01000025">
    <property type="protein sequence ID" value="SEN37298.1"/>
    <property type="molecule type" value="Genomic_DNA"/>
</dbReference>
<evidence type="ECO:0000313" key="2">
    <source>
        <dbReference type="Proteomes" id="UP000198953"/>
    </source>
</evidence>
<keyword evidence="2" id="KW-1185">Reference proteome</keyword>
<proteinExistence type="predicted"/>
<gene>
    <name evidence="1" type="ORF">SAMN05660976_07420</name>
</gene>
<dbReference type="Gene3D" id="2.40.160.20">
    <property type="match status" value="1"/>
</dbReference>
<reference evidence="1 2" key="1">
    <citation type="submission" date="2016-10" db="EMBL/GenBank/DDBJ databases">
        <authorList>
            <person name="de Groot N.N."/>
        </authorList>
    </citation>
    <scope>NUCLEOTIDE SEQUENCE [LARGE SCALE GENOMIC DNA]</scope>
    <source>
        <strain evidence="1 2">DSM 43357</strain>
    </source>
</reference>
<evidence type="ECO:0000313" key="1">
    <source>
        <dbReference type="EMBL" id="SEN37298.1"/>
    </source>
</evidence>
<organism evidence="1 2">
    <name type="scientific">Nonomuraea pusilla</name>
    <dbReference type="NCBI Taxonomy" id="46177"/>
    <lineage>
        <taxon>Bacteria</taxon>
        <taxon>Bacillati</taxon>
        <taxon>Actinomycetota</taxon>
        <taxon>Actinomycetes</taxon>
        <taxon>Streptosporangiales</taxon>
        <taxon>Streptosporangiaceae</taxon>
        <taxon>Nonomuraea</taxon>
    </lineage>
</organism>
<name>A0A1H8G1U0_9ACTN</name>
<protein>
    <submittedName>
        <fullName evidence="1">Uncharacterized protein</fullName>
    </submittedName>
</protein>
<accession>A0A1H8G1U0</accession>
<dbReference type="Pfam" id="PF11578">
    <property type="entry name" value="DUF3237"/>
    <property type="match status" value="1"/>
</dbReference>
<dbReference type="Proteomes" id="UP000198953">
    <property type="component" value="Unassembled WGS sequence"/>
</dbReference>